<dbReference type="GO" id="GO:0046983">
    <property type="term" value="F:protein dimerization activity"/>
    <property type="evidence" value="ECO:0007669"/>
    <property type="project" value="InterPro"/>
</dbReference>
<sequence length="337" mass="38366">MEYHSEYYHSPEIARNPCQRPHSSHIIYDDSMSPVLSRITVPEHELKERKFHPQGLSSSFQGIENRSVRTTPPSSMMCDQMMQSREDSEIASITSSTSNSGRPYRRTRRKSPTLILKLKKHRREKANDRERHRMHLLNDALERLRLALPSMPQDQRLTKIESLRFAHNYIWALSQAVSLINFLASPNSHGEAPMFFNMMGNKEDSSSCGVEFQDGNYVVRVGNVKIVVDKEGKLVETVATRPSTPTQTDQFEHGHREGVNFGAALEAHGMISSTTPQPQSISFHDHDTCRTGDQHVPAGRHYTAHHCSNNETDGSNYSFSSSYEDEPIDCMENNYCK</sequence>
<evidence type="ECO:0000256" key="1">
    <source>
        <dbReference type="SAM" id="MobiDB-lite"/>
    </source>
</evidence>
<feature type="region of interest" description="Disordered" evidence="1">
    <location>
        <begin position="85"/>
        <end position="109"/>
    </location>
</feature>
<reference evidence="3" key="1">
    <citation type="submission" date="2021-06" db="EMBL/GenBank/DDBJ databases">
        <authorList>
            <person name="Hodson N. C."/>
            <person name="Mongue J. A."/>
            <person name="Jaron S. K."/>
        </authorList>
    </citation>
    <scope>NUCLEOTIDE SEQUENCE</scope>
</reference>
<evidence type="ECO:0000259" key="2">
    <source>
        <dbReference type="PROSITE" id="PS50888"/>
    </source>
</evidence>
<dbReference type="GO" id="GO:0045944">
    <property type="term" value="P:positive regulation of transcription by RNA polymerase II"/>
    <property type="evidence" value="ECO:0007669"/>
    <property type="project" value="TreeGrafter"/>
</dbReference>
<dbReference type="Proteomes" id="UP000708208">
    <property type="component" value="Unassembled WGS sequence"/>
</dbReference>
<protein>
    <recommendedName>
        <fullName evidence="2">BHLH domain-containing protein</fullName>
    </recommendedName>
</protein>
<organism evidence="3 4">
    <name type="scientific">Allacma fusca</name>
    <dbReference type="NCBI Taxonomy" id="39272"/>
    <lineage>
        <taxon>Eukaryota</taxon>
        <taxon>Metazoa</taxon>
        <taxon>Ecdysozoa</taxon>
        <taxon>Arthropoda</taxon>
        <taxon>Hexapoda</taxon>
        <taxon>Collembola</taxon>
        <taxon>Symphypleona</taxon>
        <taxon>Sminthuridae</taxon>
        <taxon>Allacma</taxon>
    </lineage>
</organism>
<feature type="compositionally biased region" description="Polar residues" evidence="1">
    <location>
        <begin position="272"/>
        <end position="282"/>
    </location>
</feature>
<proteinExistence type="predicted"/>
<dbReference type="GO" id="GO:0000981">
    <property type="term" value="F:DNA-binding transcription factor activity, RNA polymerase II-specific"/>
    <property type="evidence" value="ECO:0007669"/>
    <property type="project" value="TreeGrafter"/>
</dbReference>
<dbReference type="GO" id="GO:0070888">
    <property type="term" value="F:E-box binding"/>
    <property type="evidence" value="ECO:0007669"/>
    <property type="project" value="TreeGrafter"/>
</dbReference>
<dbReference type="InterPro" id="IPR011598">
    <property type="entry name" value="bHLH_dom"/>
</dbReference>
<feature type="region of interest" description="Disordered" evidence="1">
    <location>
        <begin position="272"/>
        <end position="294"/>
    </location>
</feature>
<gene>
    <name evidence="3" type="ORF">AFUS01_LOCUS1828</name>
</gene>
<feature type="compositionally biased region" description="Polar residues" evidence="1">
    <location>
        <begin position="91"/>
        <end position="101"/>
    </location>
</feature>
<dbReference type="GO" id="GO:0061564">
    <property type="term" value="P:axon development"/>
    <property type="evidence" value="ECO:0007669"/>
    <property type="project" value="TreeGrafter"/>
</dbReference>
<evidence type="ECO:0000313" key="3">
    <source>
        <dbReference type="EMBL" id="CAG7667480.1"/>
    </source>
</evidence>
<dbReference type="PANTHER" id="PTHR19290">
    <property type="entry name" value="BASIC HELIX-LOOP-HELIX PROTEIN NEUROGENIN-RELATED"/>
    <property type="match status" value="1"/>
</dbReference>
<dbReference type="SMART" id="SM00353">
    <property type="entry name" value="HLH"/>
    <property type="match status" value="1"/>
</dbReference>
<dbReference type="OrthoDB" id="5969565at2759"/>
<dbReference type="GO" id="GO:0005634">
    <property type="term" value="C:nucleus"/>
    <property type="evidence" value="ECO:0007669"/>
    <property type="project" value="TreeGrafter"/>
</dbReference>
<dbReference type="PANTHER" id="PTHR19290:SF163">
    <property type="entry name" value="BASIC HELIX-LOOP-HELIX NEURAL TRANSCRIPTION FACTOR TAP"/>
    <property type="match status" value="1"/>
</dbReference>
<dbReference type="EMBL" id="CAJVCH010010383">
    <property type="protein sequence ID" value="CAG7667480.1"/>
    <property type="molecule type" value="Genomic_DNA"/>
</dbReference>
<feature type="domain" description="BHLH" evidence="2">
    <location>
        <begin position="121"/>
        <end position="173"/>
    </location>
</feature>
<feature type="compositionally biased region" description="Basic and acidic residues" evidence="1">
    <location>
        <begin position="283"/>
        <end position="293"/>
    </location>
</feature>
<dbReference type="GO" id="GO:0007423">
    <property type="term" value="P:sensory organ development"/>
    <property type="evidence" value="ECO:0007669"/>
    <property type="project" value="TreeGrafter"/>
</dbReference>
<evidence type="ECO:0000313" key="4">
    <source>
        <dbReference type="Proteomes" id="UP000708208"/>
    </source>
</evidence>
<keyword evidence="4" id="KW-1185">Reference proteome</keyword>
<name>A0A8J2J141_9HEXA</name>
<comment type="caution">
    <text evidence="3">The sequence shown here is derived from an EMBL/GenBank/DDBJ whole genome shotgun (WGS) entry which is preliminary data.</text>
</comment>
<dbReference type="InterPro" id="IPR050359">
    <property type="entry name" value="bHLH_transcription_factors"/>
</dbReference>
<accession>A0A8J2J141</accession>
<dbReference type="AlphaFoldDB" id="A0A8J2J141"/>
<dbReference type="Pfam" id="PF00010">
    <property type="entry name" value="HLH"/>
    <property type="match status" value="1"/>
</dbReference>
<dbReference type="PROSITE" id="PS50888">
    <property type="entry name" value="BHLH"/>
    <property type="match status" value="1"/>
</dbReference>